<dbReference type="InterPro" id="IPR004843">
    <property type="entry name" value="Calcineurin-like_PHP"/>
</dbReference>
<dbReference type="PROSITE" id="PS51257">
    <property type="entry name" value="PROKAR_LIPOPROTEIN"/>
    <property type="match status" value="1"/>
</dbReference>
<dbReference type="Gene3D" id="3.60.21.10">
    <property type="match status" value="1"/>
</dbReference>
<reference evidence="2" key="2">
    <citation type="submission" date="2021-04" db="EMBL/GenBank/DDBJ databases">
        <authorList>
            <person name="Gilroy R."/>
        </authorList>
    </citation>
    <scope>NUCLEOTIDE SEQUENCE</scope>
    <source>
        <strain evidence="2">ChiHjej12B11-24981</strain>
    </source>
</reference>
<evidence type="ECO:0000259" key="1">
    <source>
        <dbReference type="Pfam" id="PF00149"/>
    </source>
</evidence>
<proteinExistence type="predicted"/>
<accession>A0A9D2CXU5</accession>
<protein>
    <submittedName>
        <fullName evidence="2">Metallophosphoesterase</fullName>
    </submittedName>
</protein>
<dbReference type="EMBL" id="DXCK01000102">
    <property type="protein sequence ID" value="HIZ02049.1"/>
    <property type="molecule type" value="Genomic_DNA"/>
</dbReference>
<dbReference type="InterPro" id="IPR051918">
    <property type="entry name" value="STPP_CPPED1"/>
</dbReference>
<dbReference type="PANTHER" id="PTHR43143:SF1">
    <property type="entry name" value="SERINE_THREONINE-PROTEIN PHOSPHATASE CPPED1"/>
    <property type="match status" value="1"/>
</dbReference>
<dbReference type="Pfam" id="PF00149">
    <property type="entry name" value="Metallophos"/>
    <property type="match status" value="1"/>
</dbReference>
<dbReference type="Proteomes" id="UP000824023">
    <property type="component" value="Unassembled WGS sequence"/>
</dbReference>
<feature type="domain" description="Calcineurin-like phosphoesterase" evidence="1">
    <location>
        <begin position="56"/>
        <end position="227"/>
    </location>
</feature>
<reference evidence="2" key="1">
    <citation type="journal article" date="2021" name="PeerJ">
        <title>Extensive microbial diversity within the chicken gut microbiome revealed by metagenomics and culture.</title>
        <authorList>
            <person name="Gilroy R."/>
            <person name="Ravi A."/>
            <person name="Getino M."/>
            <person name="Pursley I."/>
            <person name="Horton D.L."/>
            <person name="Alikhan N.F."/>
            <person name="Baker D."/>
            <person name="Gharbi K."/>
            <person name="Hall N."/>
            <person name="Watson M."/>
            <person name="Adriaenssens E.M."/>
            <person name="Foster-Nyarko E."/>
            <person name="Jarju S."/>
            <person name="Secka A."/>
            <person name="Antonio M."/>
            <person name="Oren A."/>
            <person name="Chaudhuri R.R."/>
            <person name="La Ragione R."/>
            <person name="Hildebrand F."/>
            <person name="Pallen M.J."/>
        </authorList>
    </citation>
    <scope>NUCLEOTIDE SEQUENCE</scope>
    <source>
        <strain evidence="2">ChiHjej12B11-24981</strain>
    </source>
</reference>
<dbReference type="PANTHER" id="PTHR43143">
    <property type="entry name" value="METALLOPHOSPHOESTERASE, CALCINEURIN SUPERFAMILY"/>
    <property type="match status" value="1"/>
</dbReference>
<sequence>MKHLAHLALCTGLLLLTGCDLIDYHPYDVRISGETNVNARNIERIESACSGKESIRFVTMGDSQRWYDETEDFVKHVNQRTDIDFVIHGGDLSDFGVTDEFLWQRDILNGLNVPYVALIGNHDCLGTGEDTYRAVFGEPNFSFIAGRVKFVCLNTNAIEYDYSKPIPDFGFIDNELTNRADEFDKTVFCMHIRPGCNDFNNNVSQTFQKYVKSFPGIQFCTAAHEHHVFEEDLFEDGIMYYMSDCMKNRNYYVFTITPDGYEREIIYF</sequence>
<dbReference type="InterPro" id="IPR029052">
    <property type="entry name" value="Metallo-depent_PP-like"/>
</dbReference>
<comment type="caution">
    <text evidence="2">The sequence shown here is derived from an EMBL/GenBank/DDBJ whole genome shotgun (WGS) entry which is preliminary data.</text>
</comment>
<dbReference type="AlphaFoldDB" id="A0A9D2CXU5"/>
<name>A0A9D2CXU5_9BACE</name>
<evidence type="ECO:0000313" key="3">
    <source>
        <dbReference type="Proteomes" id="UP000824023"/>
    </source>
</evidence>
<evidence type="ECO:0000313" key="2">
    <source>
        <dbReference type="EMBL" id="HIZ02049.1"/>
    </source>
</evidence>
<organism evidence="2 3">
    <name type="scientific">Candidatus Bacteroides merdipullorum</name>
    <dbReference type="NCBI Taxonomy" id="2838474"/>
    <lineage>
        <taxon>Bacteria</taxon>
        <taxon>Pseudomonadati</taxon>
        <taxon>Bacteroidota</taxon>
        <taxon>Bacteroidia</taxon>
        <taxon>Bacteroidales</taxon>
        <taxon>Bacteroidaceae</taxon>
        <taxon>Bacteroides</taxon>
    </lineage>
</organism>
<dbReference type="GO" id="GO:0016787">
    <property type="term" value="F:hydrolase activity"/>
    <property type="evidence" value="ECO:0007669"/>
    <property type="project" value="InterPro"/>
</dbReference>
<dbReference type="SUPFAM" id="SSF56300">
    <property type="entry name" value="Metallo-dependent phosphatases"/>
    <property type="match status" value="1"/>
</dbReference>
<gene>
    <name evidence="2" type="ORF">H9819_07370</name>
</gene>